<keyword evidence="5" id="KW-0460">Magnesium</keyword>
<evidence type="ECO:0000259" key="7">
    <source>
        <dbReference type="Pfam" id="PF03710"/>
    </source>
</evidence>
<keyword evidence="4" id="KW-0067">ATP-binding</keyword>
<accession>A0A916TFH8</accession>
<organism evidence="9 10">
    <name type="scientific">Flexivirga endophytica</name>
    <dbReference type="NCBI Taxonomy" id="1849103"/>
    <lineage>
        <taxon>Bacteria</taxon>
        <taxon>Bacillati</taxon>
        <taxon>Actinomycetota</taxon>
        <taxon>Actinomycetes</taxon>
        <taxon>Micrococcales</taxon>
        <taxon>Dermacoccaceae</taxon>
        <taxon>Flexivirga</taxon>
    </lineage>
</organism>
<reference evidence="9" key="2">
    <citation type="submission" date="2020-09" db="EMBL/GenBank/DDBJ databases">
        <authorList>
            <person name="Sun Q."/>
            <person name="Zhou Y."/>
        </authorList>
    </citation>
    <scope>NUCLEOTIDE SEQUENCE</scope>
    <source>
        <strain evidence="9">CGMCC 1.15085</strain>
    </source>
</reference>
<name>A0A916TFH8_9MICO</name>
<proteinExistence type="predicted"/>
<keyword evidence="2 9" id="KW-0548">Nucleotidyltransferase</keyword>
<dbReference type="InterPro" id="IPR013546">
    <property type="entry name" value="PII_UdlTrfase/GS_AdlTrfase"/>
</dbReference>
<dbReference type="PANTHER" id="PTHR30621">
    <property type="entry name" value="GLUTAMINE SYNTHETASE ADENYLYLTRANSFERASE"/>
    <property type="match status" value="1"/>
</dbReference>
<evidence type="ECO:0000256" key="5">
    <source>
        <dbReference type="ARBA" id="ARBA00022842"/>
    </source>
</evidence>
<evidence type="ECO:0000313" key="9">
    <source>
        <dbReference type="EMBL" id="GGB42085.1"/>
    </source>
</evidence>
<dbReference type="GO" id="GO:0000820">
    <property type="term" value="P:regulation of glutamine family amino acid metabolic process"/>
    <property type="evidence" value="ECO:0007669"/>
    <property type="project" value="TreeGrafter"/>
</dbReference>
<dbReference type="Gene3D" id="3.30.460.10">
    <property type="entry name" value="Beta Polymerase, domain 2"/>
    <property type="match status" value="2"/>
</dbReference>
<sequence>MTAESPAVSRSVLARAGFTEVERAQGMVGDLRIAPELVDAAVASLAQAASPDHALLGLVRLGEVLSDSENHRIATLFTDDRDGWDRLVRLLGASTALTDHLVRHPEHWPDVVAAEVRGRDALYAALSDSVGDTTGTDAYDALRVAYYRQLLQIAAVDLTDDPVEQFPMISEALSELAGAAIAAALRIATNTVEDSDTCRMTVIGMGKCGGLELNYISDVDVIFVCEPADGVDEADALTVGNKLAAEVMRACSEATGEGSLWPVDPALRPEGKQGPLVRSVESHRAYYERWAKTWEFQALLKARPIAGDAEVGEAYLDAIRPLIWRAADRDHFVEDVQAMRRRVEDHVPQAEVGRQLKLGPGGLRDIEFSVQLLQLVHGRTDERLRDRGTLAAMASLSRGGYIGRVDAHDLDQAYRRLRVLEHRIQLSRMRRSHLIPNSSADLRVLGRSIGLRANPETDVVKQWRERAAQVRRLHERIFYRPLLSAVANLSRDDARLSPASAQDRFAALGFRDAKGAVRHMEALTSGVSRRAAIQRTLLPVMLQWFAEEVDPDLGLLAFRKLSDALGTTHWFLKMLRDEGRAAETLAKALASSRYVGQLLENAPSAVRIFGSTHALRPLTRDQLLTVMRAAVDRQPQDDDAALLAVRSARRTELIRIAVADLTGKLELDAVERALTDLASATLQGTLELAIRHVEKETHTTISTGISIIGMGRLGGGEMGYSSDADVIFVHDPLPDADPQLAQSQAEEVVTFLSTGLSAGGPDPALVVDADLRPEGKAGPIVRTLASYAAYYERWSEGWESQALLRAAPIAGDEELGVSFRALIDPLRWPEGGIDEKAVRAIRMLKARMEAERLPRGGDVRTHFKLGRGGLSDVEWTVQLAQLQHAHDIPALRHTGTTTPLRAMVEHGLIEADDADHLRESWTLASRLRNASVLWRGRPVDSLPGALADADGIARILGSPVGSGYQLSDRYLKVSRRAREVVEREFYGTDPDDERDTDPTR</sequence>
<dbReference type="AlphaFoldDB" id="A0A916TFH8"/>
<keyword evidence="1" id="KW-0808">Transferase</keyword>
<dbReference type="PANTHER" id="PTHR30621:SF0">
    <property type="entry name" value="BIFUNCTIONAL GLUTAMINE SYNTHETASE ADENYLYLTRANSFERASE_ADENYLYL-REMOVING ENZYME"/>
    <property type="match status" value="1"/>
</dbReference>
<keyword evidence="10" id="KW-1185">Reference proteome</keyword>
<dbReference type="SUPFAM" id="SSF81301">
    <property type="entry name" value="Nucleotidyltransferase"/>
    <property type="match status" value="2"/>
</dbReference>
<dbReference type="SUPFAM" id="SSF81593">
    <property type="entry name" value="Nucleotidyltransferase substrate binding subunit/domain"/>
    <property type="match status" value="2"/>
</dbReference>
<evidence type="ECO:0000313" key="10">
    <source>
        <dbReference type="Proteomes" id="UP000636793"/>
    </source>
</evidence>
<dbReference type="EMBL" id="BMHI01000005">
    <property type="protein sequence ID" value="GGB42085.1"/>
    <property type="molecule type" value="Genomic_DNA"/>
</dbReference>
<dbReference type="InterPro" id="IPR043519">
    <property type="entry name" value="NT_sf"/>
</dbReference>
<dbReference type="Proteomes" id="UP000636793">
    <property type="component" value="Unassembled WGS sequence"/>
</dbReference>
<feature type="domain" description="PII-uridylyltransferase/Glutamine-synthetase adenylyltransferase" evidence="8">
    <location>
        <begin position="338"/>
        <end position="477"/>
    </location>
</feature>
<reference evidence="9" key="1">
    <citation type="journal article" date="2014" name="Int. J. Syst. Evol. Microbiol.">
        <title>Complete genome sequence of Corynebacterium casei LMG S-19264T (=DSM 44701T), isolated from a smear-ripened cheese.</title>
        <authorList>
            <consortium name="US DOE Joint Genome Institute (JGI-PGF)"/>
            <person name="Walter F."/>
            <person name="Albersmeier A."/>
            <person name="Kalinowski J."/>
            <person name="Ruckert C."/>
        </authorList>
    </citation>
    <scope>NUCLEOTIDE SEQUENCE</scope>
    <source>
        <strain evidence="9">CGMCC 1.15085</strain>
    </source>
</reference>
<dbReference type="Gene3D" id="1.20.120.330">
    <property type="entry name" value="Nucleotidyltransferases domain 2"/>
    <property type="match status" value="2"/>
</dbReference>
<dbReference type="GO" id="GO:0008882">
    <property type="term" value="F:[glutamate-ammonia-ligase] adenylyltransferase activity"/>
    <property type="evidence" value="ECO:0007669"/>
    <property type="project" value="InterPro"/>
</dbReference>
<evidence type="ECO:0000256" key="2">
    <source>
        <dbReference type="ARBA" id="ARBA00022695"/>
    </source>
</evidence>
<gene>
    <name evidence="9" type="primary">glnE</name>
    <name evidence="9" type="ORF">GCM10011492_36290</name>
</gene>
<evidence type="ECO:0000256" key="6">
    <source>
        <dbReference type="ARBA" id="ARBA00023268"/>
    </source>
</evidence>
<dbReference type="NCBIfam" id="NF010707">
    <property type="entry name" value="PRK14109.1"/>
    <property type="match status" value="1"/>
</dbReference>
<keyword evidence="6" id="KW-0511">Multifunctional enzyme</keyword>
<dbReference type="CDD" id="cd05401">
    <property type="entry name" value="NT_GlnE_GlnD_like"/>
    <property type="match status" value="2"/>
</dbReference>
<dbReference type="InterPro" id="IPR023057">
    <property type="entry name" value="GlnE"/>
</dbReference>
<feature type="domain" description="Glutamate-ammonia ligase adenylyltransferase repeated" evidence="7">
    <location>
        <begin position="583"/>
        <end position="820"/>
    </location>
</feature>
<dbReference type="GO" id="GO:0005524">
    <property type="term" value="F:ATP binding"/>
    <property type="evidence" value="ECO:0007669"/>
    <property type="project" value="UniProtKB-KW"/>
</dbReference>
<protein>
    <submittedName>
        <fullName evidence="9">Glutamate-ammonia-ligase adenylyltransferase</fullName>
    </submittedName>
</protein>
<keyword evidence="3" id="KW-0547">Nucleotide-binding</keyword>
<dbReference type="Pfam" id="PF08335">
    <property type="entry name" value="GlnD_UR_UTase"/>
    <property type="match status" value="2"/>
</dbReference>
<evidence type="ECO:0000259" key="8">
    <source>
        <dbReference type="Pfam" id="PF08335"/>
    </source>
</evidence>
<evidence type="ECO:0000256" key="4">
    <source>
        <dbReference type="ARBA" id="ARBA00022840"/>
    </source>
</evidence>
<feature type="domain" description="PII-uridylyltransferase/Glutamine-synthetase adenylyltransferase" evidence="8">
    <location>
        <begin position="859"/>
        <end position="982"/>
    </location>
</feature>
<dbReference type="Pfam" id="PF03710">
    <property type="entry name" value="GlnE"/>
    <property type="match status" value="2"/>
</dbReference>
<dbReference type="GO" id="GO:0005829">
    <property type="term" value="C:cytosol"/>
    <property type="evidence" value="ECO:0007669"/>
    <property type="project" value="TreeGrafter"/>
</dbReference>
<evidence type="ECO:0000256" key="1">
    <source>
        <dbReference type="ARBA" id="ARBA00022679"/>
    </source>
</evidence>
<comment type="caution">
    <text evidence="9">The sequence shown here is derived from an EMBL/GenBank/DDBJ whole genome shotgun (WGS) entry which is preliminary data.</text>
</comment>
<feature type="domain" description="Glutamate-ammonia ligase adenylyltransferase repeated" evidence="7">
    <location>
        <begin position="85"/>
        <end position="316"/>
    </location>
</feature>
<dbReference type="InterPro" id="IPR005190">
    <property type="entry name" value="GlnE_rpt_dom"/>
</dbReference>
<evidence type="ECO:0000256" key="3">
    <source>
        <dbReference type="ARBA" id="ARBA00022741"/>
    </source>
</evidence>